<comment type="caution">
    <text evidence="1">The sequence shown here is derived from an EMBL/GenBank/DDBJ whole genome shotgun (WGS) entry which is preliminary data.</text>
</comment>
<dbReference type="GeneID" id="63782471"/>
<name>A0A1Y2F6X6_PROLT</name>
<dbReference type="RefSeq" id="XP_040723718.1">
    <property type="nucleotide sequence ID" value="XM_040865872.1"/>
</dbReference>
<evidence type="ECO:0000313" key="2">
    <source>
        <dbReference type="Proteomes" id="UP000193685"/>
    </source>
</evidence>
<proteinExistence type="predicted"/>
<dbReference type="EMBL" id="MCFI01000016">
    <property type="protein sequence ID" value="ORY79086.1"/>
    <property type="molecule type" value="Genomic_DNA"/>
</dbReference>
<gene>
    <name evidence="1" type="ORF">BCR37DRAFT_104087</name>
</gene>
<sequence length="117" mass="13158">MNCHDRTSRAPCHPLDVRHSLHQYHGNHQGHHKCPRHHHKPYAVPQCSDLRLFAAHPVLLLPGKVVVCATRVQPRETGRKGSSPTYTCSMISSSISYRSIVSPSWLLHSFAEAVSTY</sequence>
<keyword evidence="2" id="KW-1185">Reference proteome</keyword>
<dbReference type="Proteomes" id="UP000193685">
    <property type="component" value="Unassembled WGS sequence"/>
</dbReference>
<accession>A0A1Y2F6X6</accession>
<organism evidence="1 2">
    <name type="scientific">Protomyces lactucae-debilis</name>
    <dbReference type="NCBI Taxonomy" id="2754530"/>
    <lineage>
        <taxon>Eukaryota</taxon>
        <taxon>Fungi</taxon>
        <taxon>Dikarya</taxon>
        <taxon>Ascomycota</taxon>
        <taxon>Taphrinomycotina</taxon>
        <taxon>Taphrinomycetes</taxon>
        <taxon>Taphrinales</taxon>
        <taxon>Protomycetaceae</taxon>
        <taxon>Protomyces</taxon>
    </lineage>
</organism>
<dbReference type="AlphaFoldDB" id="A0A1Y2F6X6"/>
<protein>
    <submittedName>
        <fullName evidence="1">Uncharacterized protein</fullName>
    </submittedName>
</protein>
<reference evidence="1 2" key="1">
    <citation type="submission" date="2016-07" db="EMBL/GenBank/DDBJ databases">
        <title>Pervasive Adenine N6-methylation of Active Genes in Fungi.</title>
        <authorList>
            <consortium name="DOE Joint Genome Institute"/>
            <person name="Mondo S.J."/>
            <person name="Dannebaum R.O."/>
            <person name="Kuo R.C."/>
            <person name="Labutti K."/>
            <person name="Haridas S."/>
            <person name="Kuo A."/>
            <person name="Salamov A."/>
            <person name="Ahrendt S.R."/>
            <person name="Lipzen A."/>
            <person name="Sullivan W."/>
            <person name="Andreopoulos W.B."/>
            <person name="Clum A."/>
            <person name="Lindquist E."/>
            <person name="Daum C."/>
            <person name="Ramamoorthy G.K."/>
            <person name="Gryganskyi A."/>
            <person name="Culley D."/>
            <person name="Magnuson J.K."/>
            <person name="James T.Y."/>
            <person name="O'Malley M.A."/>
            <person name="Stajich J.E."/>
            <person name="Spatafora J.W."/>
            <person name="Visel A."/>
            <person name="Grigoriev I.V."/>
        </authorList>
    </citation>
    <scope>NUCLEOTIDE SEQUENCE [LARGE SCALE GENOMIC DNA]</scope>
    <source>
        <strain evidence="1 2">12-1054</strain>
    </source>
</reference>
<evidence type="ECO:0000313" key="1">
    <source>
        <dbReference type="EMBL" id="ORY79086.1"/>
    </source>
</evidence>